<sequence>LLYEACLSIWLLSYYEPAVEFLVTSRTLPQLVGVVKGSTKEKVVRVIILTLKNLLTKGTFRARMVELGLPQVVQSLKAQAWSDERPL</sequence>
<dbReference type="AlphaFoldDB" id="A0A7J6V054"/>
<dbReference type="OrthoDB" id="10263554at2759"/>
<dbReference type="PANTHER" id="PTHR10698:SF0">
    <property type="entry name" value="V-TYPE PROTON ATPASE SUBUNIT H"/>
    <property type="match status" value="1"/>
</dbReference>
<dbReference type="Proteomes" id="UP000554482">
    <property type="component" value="Unassembled WGS sequence"/>
</dbReference>
<proteinExistence type="predicted"/>
<dbReference type="Gene3D" id="1.25.10.10">
    <property type="entry name" value="Leucine-rich Repeat Variant"/>
    <property type="match status" value="1"/>
</dbReference>
<protein>
    <submittedName>
        <fullName evidence="1">V-type proton atpase subunit h</fullName>
    </submittedName>
</protein>
<dbReference type="InterPro" id="IPR004908">
    <property type="entry name" value="ATPase_V1-cplx_hsu"/>
</dbReference>
<dbReference type="GO" id="GO:0000221">
    <property type="term" value="C:vacuolar proton-transporting V-type ATPase, V1 domain"/>
    <property type="evidence" value="ECO:0007669"/>
    <property type="project" value="InterPro"/>
</dbReference>
<dbReference type="InterPro" id="IPR016024">
    <property type="entry name" value="ARM-type_fold"/>
</dbReference>
<comment type="caution">
    <text evidence="1">The sequence shown here is derived from an EMBL/GenBank/DDBJ whole genome shotgun (WGS) entry which is preliminary data.</text>
</comment>
<dbReference type="PANTHER" id="PTHR10698">
    <property type="entry name" value="V-TYPE PROTON ATPASE SUBUNIT H"/>
    <property type="match status" value="1"/>
</dbReference>
<accession>A0A7J6V054</accession>
<name>A0A7J6V054_THATH</name>
<evidence type="ECO:0000313" key="2">
    <source>
        <dbReference type="Proteomes" id="UP000554482"/>
    </source>
</evidence>
<dbReference type="InterPro" id="IPR011989">
    <property type="entry name" value="ARM-like"/>
</dbReference>
<evidence type="ECO:0000313" key="1">
    <source>
        <dbReference type="EMBL" id="KAF5178088.1"/>
    </source>
</evidence>
<dbReference type="Pfam" id="PF03224">
    <property type="entry name" value="V-ATPase_H_N"/>
    <property type="match status" value="1"/>
</dbReference>
<dbReference type="GO" id="GO:0046961">
    <property type="term" value="F:proton-transporting ATPase activity, rotational mechanism"/>
    <property type="evidence" value="ECO:0007669"/>
    <property type="project" value="InterPro"/>
</dbReference>
<feature type="non-terminal residue" evidence="1">
    <location>
        <position position="1"/>
    </location>
</feature>
<gene>
    <name evidence="1" type="ORF">FRX31_032325</name>
</gene>
<dbReference type="EMBL" id="JABWDY010040464">
    <property type="protein sequence ID" value="KAF5178088.1"/>
    <property type="molecule type" value="Genomic_DNA"/>
</dbReference>
<dbReference type="SUPFAM" id="SSF48371">
    <property type="entry name" value="ARM repeat"/>
    <property type="match status" value="1"/>
</dbReference>
<keyword evidence="2" id="KW-1185">Reference proteome</keyword>
<organism evidence="1 2">
    <name type="scientific">Thalictrum thalictroides</name>
    <name type="common">Rue-anemone</name>
    <name type="synonym">Anemone thalictroides</name>
    <dbReference type="NCBI Taxonomy" id="46969"/>
    <lineage>
        <taxon>Eukaryota</taxon>
        <taxon>Viridiplantae</taxon>
        <taxon>Streptophyta</taxon>
        <taxon>Embryophyta</taxon>
        <taxon>Tracheophyta</taxon>
        <taxon>Spermatophyta</taxon>
        <taxon>Magnoliopsida</taxon>
        <taxon>Ranunculales</taxon>
        <taxon>Ranunculaceae</taxon>
        <taxon>Thalictroideae</taxon>
        <taxon>Thalictrum</taxon>
    </lineage>
</organism>
<reference evidence="1 2" key="1">
    <citation type="submission" date="2020-06" db="EMBL/GenBank/DDBJ databases">
        <title>Transcriptomic and genomic resources for Thalictrum thalictroides and T. hernandezii: Facilitating candidate gene discovery in an emerging model plant lineage.</title>
        <authorList>
            <person name="Arias T."/>
            <person name="Riano-Pachon D.M."/>
            <person name="Di Stilio V.S."/>
        </authorList>
    </citation>
    <scope>NUCLEOTIDE SEQUENCE [LARGE SCALE GENOMIC DNA]</scope>
    <source>
        <strain evidence="2">cv. WT478/WT964</strain>
        <tissue evidence="1">Leaves</tissue>
    </source>
</reference>